<dbReference type="RefSeq" id="WP_041503101.1">
    <property type="nucleotide sequence ID" value="NZ_JPIT01000018.1"/>
</dbReference>
<evidence type="ECO:0000313" key="4">
    <source>
        <dbReference type="Proteomes" id="UP000031980"/>
    </source>
</evidence>
<name>A0A0C3NEQ6_9PORP</name>
<accession>A0A0C3NEQ6</accession>
<comment type="caution">
    <text evidence="1">The sequence shown here is derived from an EMBL/GenBank/DDBJ whole genome shotgun (WGS) entry which is preliminary data.</text>
</comment>
<reference evidence="1 4" key="1">
    <citation type="submission" date="2014-07" db="EMBL/GenBank/DDBJ databases">
        <title>Porphyromonadaceae bacterium OUH 308042 = ATCC BAA-2681 = DSM 28342 draft genome.</title>
        <authorList>
            <person name="Sydenham T.V."/>
            <person name="Hasman H."/>
            <person name="Justensen U.S."/>
        </authorList>
    </citation>
    <scope>NUCLEOTIDE SEQUENCE [LARGE SCALE GENOMIC DNA]</scope>
    <source>
        <strain evidence="1 4">OUH 308042</strain>
    </source>
</reference>
<protein>
    <submittedName>
        <fullName evidence="1">Uncharacterized protein</fullName>
    </submittedName>
</protein>
<dbReference type="Proteomes" id="UP000031980">
    <property type="component" value="Unassembled WGS sequence"/>
</dbReference>
<proteinExistence type="predicted"/>
<gene>
    <name evidence="1" type="ORF">BA92_10570</name>
    <name evidence="2" type="ORF">IE90_06780</name>
</gene>
<dbReference type="EMBL" id="JPIT01000018">
    <property type="protein sequence ID" value="KIO45135.1"/>
    <property type="molecule type" value="Genomic_DNA"/>
</dbReference>
<reference evidence="2 3" key="2">
    <citation type="submission" date="2014-07" db="EMBL/GenBank/DDBJ databases">
        <title>Porphyromonadaceae bacterium OUH 334697 = ATCC BAA-2682 = DSM 28341 draft genome.</title>
        <authorList>
            <person name="Sydenham T.V."/>
            <person name="Hasman H."/>
            <person name="Justesen U.S."/>
        </authorList>
    </citation>
    <scope>NUCLEOTIDE SEQUENCE [LARGE SCALE GENOMIC DNA]</scope>
    <source>
        <strain evidence="2 3">OUH 334697</strain>
    </source>
</reference>
<evidence type="ECO:0000313" key="1">
    <source>
        <dbReference type="EMBL" id="KIO44612.1"/>
    </source>
</evidence>
<evidence type="ECO:0000313" key="3">
    <source>
        <dbReference type="Proteomes" id="UP000031937"/>
    </source>
</evidence>
<organism evidence="1 4">
    <name type="scientific">Sanguibacteroides justesenii</name>
    <dbReference type="NCBI Taxonomy" id="1547597"/>
    <lineage>
        <taxon>Bacteria</taxon>
        <taxon>Pseudomonadati</taxon>
        <taxon>Bacteroidota</taxon>
        <taxon>Bacteroidia</taxon>
        <taxon>Bacteroidales</taxon>
        <taxon>Porphyromonadaceae</taxon>
        <taxon>Sanguibacteroides</taxon>
    </lineage>
</organism>
<dbReference type="EMBL" id="JPIU01000039">
    <property type="protein sequence ID" value="KIO44612.1"/>
    <property type="molecule type" value="Genomic_DNA"/>
</dbReference>
<dbReference type="AlphaFoldDB" id="A0A0C3NEQ6"/>
<keyword evidence="4" id="KW-1185">Reference proteome</keyword>
<sequence length="161" mass="18190">MKKTIQLVVLTLVLLVGGISTGMAQVYPVERTQFCYEGENWVVSFTGIQFKSNEMIYIRHHIFEDVYETWDIGTDIGMYCYVGVTLEESGVYEFGHWSSTVAFDTKLIVTLVVMPKPDASMASRMGKTDDVRGVDHGLLFSRLACIEEKSLVWQSNLFVLA</sequence>
<evidence type="ECO:0000313" key="2">
    <source>
        <dbReference type="EMBL" id="KIO45135.1"/>
    </source>
</evidence>
<dbReference type="Proteomes" id="UP000031937">
    <property type="component" value="Unassembled WGS sequence"/>
</dbReference>